<sequence length="59" mass="6127">MADALKVGDLVRLVFGGRVVAIHSVDTTPGGTVMIGCGFVDQASVSKLPLPLGRRPTIH</sequence>
<organism evidence="1 2">
    <name type="scientific">Kaistia soli DSM 19436</name>
    <dbReference type="NCBI Taxonomy" id="1122133"/>
    <lineage>
        <taxon>Bacteria</taxon>
        <taxon>Pseudomonadati</taxon>
        <taxon>Pseudomonadota</taxon>
        <taxon>Alphaproteobacteria</taxon>
        <taxon>Hyphomicrobiales</taxon>
        <taxon>Kaistiaceae</taxon>
        <taxon>Kaistia</taxon>
    </lineage>
</organism>
<reference evidence="1 2" key="1">
    <citation type="submission" date="2016-11" db="EMBL/GenBank/DDBJ databases">
        <authorList>
            <person name="Jaros S."/>
            <person name="Januszkiewicz K."/>
            <person name="Wedrychowicz H."/>
        </authorList>
    </citation>
    <scope>NUCLEOTIDE SEQUENCE [LARGE SCALE GENOMIC DNA]</scope>
    <source>
        <strain evidence="1 2">DSM 19436</strain>
    </source>
</reference>
<dbReference type="EMBL" id="FQUP01000004">
    <property type="protein sequence ID" value="SHG24942.1"/>
    <property type="molecule type" value="Genomic_DNA"/>
</dbReference>
<gene>
    <name evidence="1" type="ORF">SAMN02745157_3807</name>
</gene>
<evidence type="ECO:0000313" key="2">
    <source>
        <dbReference type="Proteomes" id="UP000184485"/>
    </source>
</evidence>
<keyword evidence="2" id="KW-1185">Reference proteome</keyword>
<proteinExistence type="predicted"/>
<protein>
    <submittedName>
        <fullName evidence="1">Uncharacterized protein</fullName>
    </submittedName>
</protein>
<dbReference type="AlphaFoldDB" id="A0A1M5I9L3"/>
<accession>A0A1M5I9L3</accession>
<name>A0A1M5I9L3_9HYPH</name>
<dbReference type="Proteomes" id="UP000184485">
    <property type="component" value="Unassembled WGS sequence"/>
</dbReference>
<evidence type="ECO:0000313" key="1">
    <source>
        <dbReference type="EMBL" id="SHG24942.1"/>
    </source>
</evidence>